<dbReference type="Gene3D" id="2.10.109.10">
    <property type="entry name" value="Umud Fragment, subunit A"/>
    <property type="match status" value="1"/>
</dbReference>
<dbReference type="InterPro" id="IPR001387">
    <property type="entry name" value="Cro/C1-type_HTH"/>
</dbReference>
<dbReference type="RefSeq" id="WP_113944814.1">
    <property type="nucleotide sequence ID" value="NZ_JBHEEG010000001.1"/>
</dbReference>
<name>A0A366DXZ7_9HYPH</name>
<evidence type="ECO:0008006" key="3">
    <source>
        <dbReference type="Google" id="ProtNLM"/>
    </source>
</evidence>
<dbReference type="CDD" id="cd00093">
    <property type="entry name" value="HTH_XRE"/>
    <property type="match status" value="1"/>
</dbReference>
<organism evidence="1 2">
    <name type="scientific">Pseudochrobactrum asaccharolyticum</name>
    <dbReference type="NCBI Taxonomy" id="354351"/>
    <lineage>
        <taxon>Bacteria</taxon>
        <taxon>Pseudomonadati</taxon>
        <taxon>Pseudomonadota</taxon>
        <taxon>Alphaproteobacteria</taxon>
        <taxon>Hyphomicrobiales</taxon>
        <taxon>Brucellaceae</taxon>
        <taxon>Pseudochrobactrum</taxon>
    </lineage>
</organism>
<comment type="caution">
    <text evidence="1">The sequence shown here is derived from an EMBL/GenBank/DDBJ whole genome shotgun (WGS) entry which is preliminary data.</text>
</comment>
<reference evidence="1 2" key="1">
    <citation type="submission" date="2018-06" db="EMBL/GenBank/DDBJ databases">
        <title>Genomic Encyclopedia of Type Strains, Phase IV (KMG-IV): sequencing the most valuable type-strain genomes for metagenomic binning, comparative biology and taxonomic classification.</title>
        <authorList>
            <person name="Goeker M."/>
        </authorList>
    </citation>
    <scope>NUCLEOTIDE SEQUENCE [LARGE SCALE GENOMIC DNA]</scope>
    <source>
        <strain evidence="1 2">DSM 25619</strain>
    </source>
</reference>
<keyword evidence="2" id="KW-1185">Reference proteome</keyword>
<dbReference type="AlphaFoldDB" id="A0A366DXZ7"/>
<evidence type="ECO:0000313" key="1">
    <source>
        <dbReference type="EMBL" id="RBO94966.1"/>
    </source>
</evidence>
<dbReference type="EMBL" id="QNRH01000004">
    <property type="protein sequence ID" value="RBO94966.1"/>
    <property type="molecule type" value="Genomic_DNA"/>
</dbReference>
<sequence length="215" mass="23540">MNVLEMAGLIAPMSDLRAQQLAWLDNIISSSGLTLTDIARRAGLNPSTLSRFHANDDSGHTLTSRSVKKIEDATGVPAYEQRIRPSMAFFSEEEGEPYIFNDKAQDIMIHALRAVADRSKAVELWTLKTTALSAAGFDRGDVVVVDRDEKVRPGDAVCALKFDHRRGISETVFRVYRTPYLLTALADGQPGLPDIVDNENVVIKGVVVGGCRLRG</sequence>
<proteinExistence type="predicted"/>
<dbReference type="SUPFAM" id="SSF51306">
    <property type="entry name" value="LexA/Signal peptidase"/>
    <property type="match status" value="1"/>
</dbReference>
<dbReference type="InterPro" id="IPR036286">
    <property type="entry name" value="LexA/Signal_pep-like_sf"/>
</dbReference>
<dbReference type="Proteomes" id="UP000252893">
    <property type="component" value="Unassembled WGS sequence"/>
</dbReference>
<protein>
    <recommendedName>
        <fullName evidence="3">SOS-response transcriptional repressor LexA</fullName>
    </recommendedName>
</protein>
<evidence type="ECO:0000313" key="2">
    <source>
        <dbReference type="Proteomes" id="UP000252893"/>
    </source>
</evidence>
<accession>A0A366DXZ7</accession>
<gene>
    <name evidence="1" type="ORF">DFR47_104328</name>
</gene>